<evidence type="ECO:0000313" key="4">
    <source>
        <dbReference type="Proteomes" id="UP000053860"/>
    </source>
</evidence>
<feature type="domain" description="Glycosyltransferase subfamily 4-like N-terminal" evidence="2">
    <location>
        <begin position="3"/>
        <end position="169"/>
    </location>
</feature>
<dbReference type="EMBL" id="LGGN01000265">
    <property type="protein sequence ID" value="KUK76343.1"/>
    <property type="molecule type" value="Genomic_DNA"/>
</dbReference>
<name>A0A101HGB4_9BACT</name>
<evidence type="ECO:0000259" key="1">
    <source>
        <dbReference type="Pfam" id="PF00534"/>
    </source>
</evidence>
<dbReference type="InterPro" id="IPR028098">
    <property type="entry name" value="Glyco_trans_4-like_N"/>
</dbReference>
<accession>A0A101HGB4</accession>
<dbReference type="Pfam" id="PF00534">
    <property type="entry name" value="Glycos_transf_1"/>
    <property type="match status" value="1"/>
</dbReference>
<organism evidence="3 4">
    <name type="scientific">Proteiniphilum acetatigenes</name>
    <dbReference type="NCBI Taxonomy" id="294710"/>
    <lineage>
        <taxon>Bacteria</taxon>
        <taxon>Pseudomonadati</taxon>
        <taxon>Bacteroidota</taxon>
        <taxon>Bacteroidia</taxon>
        <taxon>Bacteroidales</taxon>
        <taxon>Dysgonomonadaceae</taxon>
        <taxon>Proteiniphilum</taxon>
    </lineage>
</organism>
<dbReference type="PANTHER" id="PTHR45947">
    <property type="entry name" value="SULFOQUINOVOSYL TRANSFERASE SQD2"/>
    <property type="match status" value="1"/>
</dbReference>
<dbReference type="SUPFAM" id="SSF53756">
    <property type="entry name" value="UDP-Glycosyltransferase/glycogen phosphorylase"/>
    <property type="match status" value="1"/>
</dbReference>
<keyword evidence="3" id="KW-0808">Transferase</keyword>
<dbReference type="AlphaFoldDB" id="A0A101HGB4"/>
<evidence type="ECO:0000313" key="3">
    <source>
        <dbReference type="EMBL" id="KUK76343.1"/>
    </source>
</evidence>
<proteinExistence type="predicted"/>
<dbReference type="PANTHER" id="PTHR45947:SF3">
    <property type="entry name" value="SULFOQUINOVOSYL TRANSFERASE SQD2"/>
    <property type="match status" value="1"/>
</dbReference>
<dbReference type="Gene3D" id="3.40.50.2000">
    <property type="entry name" value="Glycogen Phosphorylase B"/>
    <property type="match status" value="2"/>
</dbReference>
<dbReference type="InterPro" id="IPR001296">
    <property type="entry name" value="Glyco_trans_1"/>
</dbReference>
<sequence>NKTMYQLIDRIPERQFEYLFFCGMSKQHKNRATVKIPVFSIPNNHSYKIALPDLCKTELMESLDLFSPDVIHISTPSALGFFALNYALKKEIPVLSIYHTHFISYIKYYFKYLPFLVPLLEAMIAKIYRRFYNRCTVTYVPTVSIAEELMSHGVSVQHLRIWQRGINTTLFTPLKRCDHLIKTLTGNDNPCILFASRLVWEKNLETLFAIYDRVQEEDLKVNFIVAGSGAAEAAARARMKHAIFLGFVNHDMLAKVYASSAIFLFPSTSETYGNVVVEAMASGCIPVIARGGGSQALVVDGVNGFLCSPNEPDDYLIKMKRLLRDETLRAKMQSAGLQYTSNLSWDNLAREYFTDIENLANLALSVHEKKCI</sequence>
<dbReference type="Proteomes" id="UP000053860">
    <property type="component" value="Unassembled WGS sequence"/>
</dbReference>
<comment type="caution">
    <text evidence="3">The sequence shown here is derived from an EMBL/GenBank/DDBJ whole genome shotgun (WGS) entry which is preliminary data.</text>
</comment>
<dbReference type="GO" id="GO:0016757">
    <property type="term" value="F:glycosyltransferase activity"/>
    <property type="evidence" value="ECO:0007669"/>
    <property type="project" value="InterPro"/>
</dbReference>
<evidence type="ECO:0000259" key="2">
    <source>
        <dbReference type="Pfam" id="PF13439"/>
    </source>
</evidence>
<dbReference type="InterPro" id="IPR050194">
    <property type="entry name" value="Glycosyltransferase_grp1"/>
</dbReference>
<reference evidence="4" key="1">
    <citation type="journal article" date="2015" name="MBio">
        <title>Genome-Resolved Metagenomic Analysis Reveals Roles for Candidate Phyla and Other Microbial Community Members in Biogeochemical Transformations in Oil Reservoirs.</title>
        <authorList>
            <person name="Hu P."/>
            <person name="Tom L."/>
            <person name="Singh A."/>
            <person name="Thomas B.C."/>
            <person name="Baker B.J."/>
            <person name="Piceno Y.M."/>
            <person name="Andersen G.L."/>
            <person name="Banfield J.F."/>
        </authorList>
    </citation>
    <scope>NUCLEOTIDE SEQUENCE [LARGE SCALE GENOMIC DNA]</scope>
</reference>
<protein>
    <submittedName>
        <fullName evidence="3">Glycosyl transferase group 1</fullName>
    </submittedName>
</protein>
<dbReference type="Pfam" id="PF13439">
    <property type="entry name" value="Glyco_transf_4"/>
    <property type="match status" value="1"/>
</dbReference>
<feature type="non-terminal residue" evidence="3">
    <location>
        <position position="1"/>
    </location>
</feature>
<gene>
    <name evidence="3" type="ORF">XD92_1248</name>
</gene>
<feature type="domain" description="Glycosyl transferase family 1" evidence="1">
    <location>
        <begin position="186"/>
        <end position="336"/>
    </location>
</feature>